<name>A0A414U1D8_9FIRM</name>
<evidence type="ECO:0000313" key="2">
    <source>
        <dbReference type="Proteomes" id="UP000292665"/>
    </source>
</evidence>
<dbReference type="PANTHER" id="PTHR11328">
    <property type="entry name" value="MAJOR FACILITATOR SUPERFAMILY DOMAIN-CONTAINING PROTEIN"/>
    <property type="match status" value="1"/>
</dbReference>
<dbReference type="GO" id="GO:0015293">
    <property type="term" value="F:symporter activity"/>
    <property type="evidence" value="ECO:0007669"/>
    <property type="project" value="InterPro"/>
</dbReference>
<organism evidence="1 2">
    <name type="scientific">[Ruminococcus] torques</name>
    <dbReference type="NCBI Taxonomy" id="33039"/>
    <lineage>
        <taxon>Bacteria</taxon>
        <taxon>Bacillati</taxon>
        <taxon>Bacillota</taxon>
        <taxon>Clostridia</taxon>
        <taxon>Lachnospirales</taxon>
        <taxon>Lachnospiraceae</taxon>
        <taxon>Mediterraneibacter</taxon>
    </lineage>
</organism>
<dbReference type="InterPro" id="IPR036259">
    <property type="entry name" value="MFS_trans_sf"/>
</dbReference>
<dbReference type="EMBL" id="RCYR01000020">
    <property type="protein sequence ID" value="RYS78910.1"/>
    <property type="molecule type" value="Genomic_DNA"/>
</dbReference>
<reference evidence="1 2" key="1">
    <citation type="journal article" date="2019" name="Science, e1252229">
        <title>Invertible promoters mediate bacterial phase variation, antibiotic resistance, and host adaptation in the gut.</title>
        <authorList>
            <person name="Jiang X."/>
            <person name="Hall A.B."/>
            <person name="Arthur T.D."/>
            <person name="Plichta D.R."/>
            <person name="Covington C.T."/>
            <person name="Poyet M."/>
            <person name="Crothers J."/>
            <person name="Moses P.L."/>
            <person name="Tolonen A.C."/>
            <person name="Vlamakis H."/>
            <person name="Alm E.J."/>
            <person name="Xavier R.J."/>
        </authorList>
    </citation>
    <scope>NUCLEOTIDE SEQUENCE [LARGE SCALE GENOMIC DNA]</scope>
    <source>
        <strain evidence="2">aa_0143</strain>
    </source>
</reference>
<dbReference type="RefSeq" id="WP_009320437.1">
    <property type="nucleotide sequence ID" value="NZ_CATVPX010000026.1"/>
</dbReference>
<accession>A0A414U1D8</accession>
<dbReference type="InterPro" id="IPR039672">
    <property type="entry name" value="MFS_2"/>
</dbReference>
<dbReference type="AlphaFoldDB" id="A0A414U1D8"/>
<proteinExistence type="predicted"/>
<dbReference type="InterPro" id="IPR001927">
    <property type="entry name" value="Na/Gal_symport"/>
</dbReference>
<gene>
    <name evidence="1" type="ORF">EAI93_10110</name>
</gene>
<dbReference type="GO" id="GO:0006814">
    <property type="term" value="P:sodium ion transport"/>
    <property type="evidence" value="ECO:0007669"/>
    <property type="project" value="InterPro"/>
</dbReference>
<protein>
    <submittedName>
        <fullName evidence="1">MFS transporter</fullName>
    </submittedName>
</protein>
<evidence type="ECO:0000313" key="1">
    <source>
        <dbReference type="EMBL" id="RYS78910.1"/>
    </source>
</evidence>
<comment type="caution">
    <text evidence="1">The sequence shown here is derived from an EMBL/GenBank/DDBJ whole genome shotgun (WGS) entry which is preliminary data.</text>
</comment>
<sequence>MKRMSPARAIAYGLPGLATLFTFTMFTTYGLYFFTNIVGLSGKFAGLIMTIGTLWDAVTDPLVGIISDNRDPRKGRRRPFLLVCAIPFGIVTWLLFTAWDFVEIQQKIYFIIVALLFYTFQTLIDVPYTSLSGEVTDNYDLRSKLATIRTFWAIIGVAIGGGIMAYTDFLEPVVGGSRQAWSVCFAFFGIICTLSIWIGYKASEGYENKDIITKKSYSIKEMLEGPLRNKPFLHLTIAFIFAILAQAIFLGVLVYYLRYNLNLNDTQVSLVNIIMWIVALFWVFPIDHWSTKYSKVVSWTISMGIWLLCMIVFPLFFLKPGSTAAPIIMTSILVVGLNALYQVIYAMISDCVEVDELMSGERREGLFYSMATVSQKLAAASGVSVLGMIIDYVGYNPAVSVQSMQTVQGFHNIFVIGTSVCLLLSIVTMATNPLTKKRYSEVLEVVRLKRAGKEIALDEFKDLLFIKKNRK</sequence>
<dbReference type="GO" id="GO:0008643">
    <property type="term" value="P:carbohydrate transport"/>
    <property type="evidence" value="ECO:0007669"/>
    <property type="project" value="InterPro"/>
</dbReference>
<dbReference type="NCBIfam" id="TIGR00792">
    <property type="entry name" value="gph"/>
    <property type="match status" value="1"/>
</dbReference>
<dbReference type="Proteomes" id="UP000292665">
    <property type="component" value="Unassembled WGS sequence"/>
</dbReference>
<dbReference type="GO" id="GO:0005886">
    <property type="term" value="C:plasma membrane"/>
    <property type="evidence" value="ECO:0007669"/>
    <property type="project" value="TreeGrafter"/>
</dbReference>
<dbReference type="Pfam" id="PF13347">
    <property type="entry name" value="MFS_2"/>
    <property type="match status" value="1"/>
</dbReference>
<dbReference type="SUPFAM" id="SSF103473">
    <property type="entry name" value="MFS general substrate transporter"/>
    <property type="match status" value="1"/>
</dbReference>
<dbReference type="Gene3D" id="1.20.1250.20">
    <property type="entry name" value="MFS general substrate transporter like domains"/>
    <property type="match status" value="2"/>
</dbReference>
<dbReference type="PANTHER" id="PTHR11328:SF24">
    <property type="entry name" value="MAJOR FACILITATOR SUPERFAMILY (MFS) PROFILE DOMAIN-CONTAINING PROTEIN"/>
    <property type="match status" value="1"/>
</dbReference>